<accession>A0A2W7PGI5</accession>
<dbReference type="GO" id="GO:0003755">
    <property type="term" value="F:peptidyl-prolyl cis-trans isomerase activity"/>
    <property type="evidence" value="ECO:0007669"/>
    <property type="project" value="UniProtKB-KW"/>
</dbReference>
<dbReference type="RefSeq" id="WP_111438022.1">
    <property type="nucleotide sequence ID" value="NZ_QKZI01000001.1"/>
</dbReference>
<name>A0A2W7PGI5_9BACI</name>
<evidence type="ECO:0000256" key="5">
    <source>
        <dbReference type="ARBA" id="ARBA00023235"/>
    </source>
</evidence>
<keyword evidence="5" id="KW-0413">Isomerase</keyword>
<dbReference type="OrthoDB" id="4775280at2"/>
<dbReference type="EC" id="5.2.1.8" evidence="2"/>
<dbReference type="SUPFAM" id="SSF109998">
    <property type="entry name" value="Triger factor/SurA peptide-binding domain-like"/>
    <property type="match status" value="1"/>
</dbReference>
<keyword evidence="3 7" id="KW-0732">Signal</keyword>
<keyword evidence="9" id="KW-1185">Reference proteome</keyword>
<evidence type="ECO:0000256" key="1">
    <source>
        <dbReference type="ARBA" id="ARBA00000971"/>
    </source>
</evidence>
<evidence type="ECO:0000256" key="2">
    <source>
        <dbReference type="ARBA" id="ARBA00013194"/>
    </source>
</evidence>
<evidence type="ECO:0000313" key="8">
    <source>
        <dbReference type="EMBL" id="PZX07366.1"/>
    </source>
</evidence>
<dbReference type="InterPro" id="IPR050245">
    <property type="entry name" value="PrsA_foldase"/>
</dbReference>
<keyword evidence="4" id="KW-0697">Rotamase</keyword>
<dbReference type="PANTHER" id="PTHR47245:SF1">
    <property type="entry name" value="FOLDASE PROTEIN PRSA"/>
    <property type="match status" value="1"/>
</dbReference>
<proteinExistence type="predicted"/>
<dbReference type="Proteomes" id="UP000248646">
    <property type="component" value="Unassembled WGS sequence"/>
</dbReference>
<comment type="catalytic activity">
    <reaction evidence="1">
        <text>[protein]-peptidylproline (omega=180) = [protein]-peptidylproline (omega=0)</text>
        <dbReference type="Rhea" id="RHEA:16237"/>
        <dbReference type="Rhea" id="RHEA-COMP:10747"/>
        <dbReference type="Rhea" id="RHEA-COMP:10748"/>
        <dbReference type="ChEBI" id="CHEBI:83833"/>
        <dbReference type="ChEBI" id="CHEBI:83834"/>
        <dbReference type="EC" id="5.2.1.8"/>
    </reaction>
</comment>
<feature type="region of interest" description="Disordered" evidence="6">
    <location>
        <begin position="24"/>
        <end position="51"/>
    </location>
</feature>
<dbReference type="AlphaFoldDB" id="A0A2W7PGI5"/>
<dbReference type="Pfam" id="PF13624">
    <property type="entry name" value="SurA_N_3"/>
    <property type="match status" value="1"/>
</dbReference>
<comment type="caution">
    <text evidence="8">The sequence shown here is derived from an EMBL/GenBank/DDBJ whole genome shotgun (WGS) entry which is preliminary data.</text>
</comment>
<evidence type="ECO:0000256" key="3">
    <source>
        <dbReference type="ARBA" id="ARBA00022729"/>
    </source>
</evidence>
<feature type="signal peptide" evidence="7">
    <location>
        <begin position="1"/>
        <end position="23"/>
    </location>
</feature>
<evidence type="ECO:0000256" key="6">
    <source>
        <dbReference type="SAM" id="MobiDB-lite"/>
    </source>
</evidence>
<sequence length="257" mass="28375">MILRKVLLPFVAGALALSLAACSEEDKGAKEETPQIEGNEKGTKEGEASAEAMQVKLAEQQVDKKKIVAVVNNEELTGIEYNAALTSFQDQMQQTGQDPTSEEVAEQVKGQALDALVNHTLILQKAKEADITASEAEIDERYATFEEQFGGEKTMKKALEAESMDVKTVKEQIAESLLVEKYQEKVVPADEVKVTDKEIQEYYDQAAAQSKEVGQELPPLQEASEEIKGILKQQKQEEILANHVEKLKADAKIELKI</sequence>
<evidence type="ECO:0000256" key="4">
    <source>
        <dbReference type="ARBA" id="ARBA00023110"/>
    </source>
</evidence>
<dbReference type="EMBL" id="QKZI01000001">
    <property type="protein sequence ID" value="PZX07366.1"/>
    <property type="molecule type" value="Genomic_DNA"/>
</dbReference>
<evidence type="ECO:0000256" key="7">
    <source>
        <dbReference type="SAM" id="SignalP"/>
    </source>
</evidence>
<gene>
    <name evidence="8" type="ORF">C7437_101479</name>
</gene>
<organism evidence="8 9">
    <name type="scientific">Psychrobacillus insolitus</name>
    <dbReference type="NCBI Taxonomy" id="1461"/>
    <lineage>
        <taxon>Bacteria</taxon>
        <taxon>Bacillati</taxon>
        <taxon>Bacillota</taxon>
        <taxon>Bacilli</taxon>
        <taxon>Bacillales</taxon>
        <taxon>Bacillaceae</taxon>
        <taxon>Psychrobacillus</taxon>
    </lineage>
</organism>
<dbReference type="PANTHER" id="PTHR47245">
    <property type="entry name" value="PEPTIDYLPROLYL ISOMERASE"/>
    <property type="match status" value="1"/>
</dbReference>
<protein>
    <recommendedName>
        <fullName evidence="2">peptidylprolyl isomerase</fullName>
        <ecNumber evidence="2">5.2.1.8</ecNumber>
    </recommendedName>
</protein>
<feature type="compositionally biased region" description="Basic and acidic residues" evidence="6">
    <location>
        <begin position="24"/>
        <end position="47"/>
    </location>
</feature>
<dbReference type="Gene3D" id="1.10.4030.10">
    <property type="entry name" value="Porin chaperone SurA, peptide-binding domain"/>
    <property type="match status" value="1"/>
</dbReference>
<dbReference type="InterPro" id="IPR027304">
    <property type="entry name" value="Trigger_fact/SurA_dom_sf"/>
</dbReference>
<dbReference type="PROSITE" id="PS51257">
    <property type="entry name" value="PROKAR_LIPOPROTEIN"/>
    <property type="match status" value="1"/>
</dbReference>
<feature type="chain" id="PRO_5038590660" description="peptidylprolyl isomerase" evidence="7">
    <location>
        <begin position="24"/>
        <end position="257"/>
    </location>
</feature>
<reference evidence="8 9" key="1">
    <citation type="submission" date="2018-06" db="EMBL/GenBank/DDBJ databases">
        <title>Genomic Encyclopedia of Type Strains, Phase IV (KMG-IV): sequencing the most valuable type-strain genomes for metagenomic binning, comparative biology and taxonomic classification.</title>
        <authorList>
            <person name="Goeker M."/>
        </authorList>
    </citation>
    <scope>NUCLEOTIDE SEQUENCE [LARGE SCALE GENOMIC DNA]</scope>
    <source>
        <strain evidence="8 9">DSM 5</strain>
    </source>
</reference>
<evidence type="ECO:0000313" key="9">
    <source>
        <dbReference type="Proteomes" id="UP000248646"/>
    </source>
</evidence>